<feature type="coiled-coil region" evidence="12">
    <location>
        <begin position="186"/>
        <end position="433"/>
    </location>
</feature>
<evidence type="ECO:0000256" key="2">
    <source>
        <dbReference type="ARBA" id="ARBA00004245"/>
    </source>
</evidence>
<evidence type="ECO:0000256" key="1">
    <source>
        <dbReference type="ARBA" id="ARBA00004177"/>
    </source>
</evidence>
<evidence type="ECO:0000313" key="16">
    <source>
        <dbReference type="Proteomes" id="UP001187531"/>
    </source>
</evidence>
<dbReference type="EMBL" id="JAVRJZ010000009">
    <property type="protein sequence ID" value="KAK2718268.1"/>
    <property type="molecule type" value="Genomic_DNA"/>
</dbReference>
<dbReference type="GO" id="GO:0031122">
    <property type="term" value="P:cytoplasmic microtubule organization"/>
    <property type="evidence" value="ECO:0007669"/>
    <property type="project" value="InterPro"/>
</dbReference>
<dbReference type="FunFam" id="1.10.418.10:FF:000024">
    <property type="entry name" value="Hook homolog 3 (Drosophila)"/>
    <property type="match status" value="1"/>
</dbReference>
<feature type="domain" description="Calponin-homology (CH)" evidence="14">
    <location>
        <begin position="1"/>
        <end position="117"/>
    </location>
</feature>
<dbReference type="PROSITE" id="PS50021">
    <property type="entry name" value="CH"/>
    <property type="match status" value="1"/>
</dbReference>
<evidence type="ECO:0000256" key="12">
    <source>
        <dbReference type="SAM" id="Coils"/>
    </source>
</evidence>
<dbReference type="GO" id="GO:0051959">
    <property type="term" value="F:dynein light intermediate chain binding"/>
    <property type="evidence" value="ECO:0007669"/>
    <property type="project" value="TreeGrafter"/>
</dbReference>
<keyword evidence="6" id="KW-0963">Cytoplasm</keyword>
<protein>
    <recommendedName>
        <fullName evidence="5">Protein hook</fullName>
    </recommendedName>
</protein>
<feature type="coiled-coil region" evidence="12">
    <location>
        <begin position="482"/>
        <end position="509"/>
    </location>
</feature>
<dbReference type="Gene3D" id="1.10.418.10">
    <property type="entry name" value="Calponin-like domain"/>
    <property type="match status" value="1"/>
</dbReference>
<evidence type="ECO:0000256" key="9">
    <source>
        <dbReference type="ARBA" id="ARBA00022753"/>
    </source>
</evidence>
<accession>A0AA88HW90</accession>
<evidence type="ECO:0000313" key="15">
    <source>
        <dbReference type="EMBL" id="KAK2718268.1"/>
    </source>
</evidence>
<sequence>MGDEESLIKWLQTFSTGRAPKSLSTLSDGVFLSTILNKIDPSWFTESWLVKIKQDTGANWRLKVSNLKKVYDRVIDAYRENYGQKVPSHLLPDVNKIGEHEDAAEIQKLIKLVLGCAVMCEKQTEHINAILEMEADHQHAIMCMIQDLNLGSEGVASGSVDSLSPVTTSLALSETATTRLQDEIKLKQAMQALDLAIEQRNMLEQKCQRMDLQIQHLQEERSSLKVRVSDLEEKVTNQDVNLEDQRCKEFKKQLDAMQEEIFKLETSRDEYRLRTELLERELNDLRVRQDELQGAANQARSLKDEVDILREAAGRLEKAEATVEGLRKKLEECSELRSQMKALEDKNTEYLHRNMGLEEEIRKSSTWKNQLEAHRKQLSELQIKLNEETKHVDKLEYEGRRLQEKLAALSLEKERLLNERDKLREVNEELELKLASVKTPTSQLDVSSTSMPSPSEVLQILPPDVKEKIVRLEHENKRLRENQFESSKIEEMELTIESLRDREQELSSENRSVKVVDSQFTQLSSSSCRKEHEMFRSMPFLPDELNDFRLKRSQTCGLGWYATTDFGYSLPMKCGRRYSKPSTDSGCHSPYGTSNATSEFDSPSRDQVYETVSDKSWHIDVASIDCPCLESDDEELILLDILSSPPRARTESISSYGENDRSLSVIELSNPLKSMDPPIQCESKRKELVHVNSFNSFLNRNIPDINKVRSLPNLKLPHPPNLKLLPAYQCLQEIPFADDSEAHNPIEVIVITNKMQRDFSDDSMVGQLTSNDHIIQRCDFSGSGIELKPIPENNHYEEIPKKAFQLESHQLLDNDHKLVDNDIDTDYNIRLVQSEIDEGSIYTSLVSRPHTGLGNLKKLKKKNKLKRALSATTSFFFSICGP</sequence>
<keyword evidence="8" id="KW-0493">Microtubule</keyword>
<keyword evidence="9" id="KW-0967">Endosome</keyword>
<feature type="compositionally biased region" description="Polar residues" evidence="13">
    <location>
        <begin position="581"/>
        <end position="601"/>
    </location>
</feature>
<dbReference type="InterPro" id="IPR001715">
    <property type="entry name" value="CH_dom"/>
</dbReference>
<feature type="region of interest" description="Disordered" evidence="13">
    <location>
        <begin position="581"/>
        <end position="605"/>
    </location>
</feature>
<dbReference type="GO" id="GO:0005813">
    <property type="term" value="C:centrosome"/>
    <property type="evidence" value="ECO:0007669"/>
    <property type="project" value="TreeGrafter"/>
</dbReference>
<dbReference type="Proteomes" id="UP001187531">
    <property type="component" value="Unassembled WGS sequence"/>
</dbReference>
<keyword evidence="10 12" id="KW-0175">Coiled coil</keyword>
<proteinExistence type="inferred from homology"/>
<comment type="similarity">
    <text evidence="3">Belongs to the hook family.</text>
</comment>
<dbReference type="GO" id="GO:0005768">
    <property type="term" value="C:endosome"/>
    <property type="evidence" value="ECO:0007669"/>
    <property type="project" value="UniProtKB-SubCell"/>
</dbReference>
<evidence type="ECO:0000256" key="13">
    <source>
        <dbReference type="SAM" id="MobiDB-lite"/>
    </source>
</evidence>
<organism evidence="15 16">
    <name type="scientific">Artemia franciscana</name>
    <name type="common">Brine shrimp</name>
    <name type="synonym">Artemia sanfranciscana</name>
    <dbReference type="NCBI Taxonomy" id="6661"/>
    <lineage>
        <taxon>Eukaryota</taxon>
        <taxon>Metazoa</taxon>
        <taxon>Ecdysozoa</taxon>
        <taxon>Arthropoda</taxon>
        <taxon>Crustacea</taxon>
        <taxon>Branchiopoda</taxon>
        <taxon>Anostraca</taxon>
        <taxon>Artemiidae</taxon>
        <taxon>Artemia</taxon>
    </lineage>
</organism>
<evidence type="ECO:0000256" key="6">
    <source>
        <dbReference type="ARBA" id="ARBA00022490"/>
    </source>
</evidence>
<dbReference type="SUPFAM" id="SSF116907">
    <property type="entry name" value="Hook domain"/>
    <property type="match status" value="1"/>
</dbReference>
<evidence type="ECO:0000256" key="5">
    <source>
        <dbReference type="ARBA" id="ARBA00018971"/>
    </source>
</evidence>
<evidence type="ECO:0000256" key="4">
    <source>
        <dbReference type="ARBA" id="ARBA00011241"/>
    </source>
</evidence>
<dbReference type="GO" id="GO:0008017">
    <property type="term" value="F:microtubule binding"/>
    <property type="evidence" value="ECO:0007669"/>
    <property type="project" value="InterPro"/>
</dbReference>
<keyword evidence="7" id="KW-0254">Endocytosis</keyword>
<evidence type="ECO:0000256" key="8">
    <source>
        <dbReference type="ARBA" id="ARBA00022701"/>
    </source>
</evidence>
<dbReference type="Pfam" id="PF05622">
    <property type="entry name" value="HOOK"/>
    <property type="match status" value="1"/>
</dbReference>
<gene>
    <name evidence="15" type="ORF">QYM36_005541</name>
</gene>
<evidence type="ECO:0000256" key="3">
    <source>
        <dbReference type="ARBA" id="ARBA00006946"/>
    </source>
</evidence>
<dbReference type="GO" id="GO:0006897">
    <property type="term" value="P:endocytosis"/>
    <property type="evidence" value="ECO:0007669"/>
    <property type="project" value="UniProtKB-KW"/>
</dbReference>
<evidence type="ECO:0000256" key="7">
    <source>
        <dbReference type="ARBA" id="ARBA00022583"/>
    </source>
</evidence>
<dbReference type="InterPro" id="IPR008636">
    <property type="entry name" value="Hook_C"/>
</dbReference>
<dbReference type="PANTHER" id="PTHR18947">
    <property type="entry name" value="HOOK PROTEINS"/>
    <property type="match status" value="1"/>
</dbReference>
<comment type="caution">
    <text evidence="15">The sequence shown here is derived from an EMBL/GenBank/DDBJ whole genome shotgun (WGS) entry which is preliminary data.</text>
</comment>
<reference evidence="15" key="1">
    <citation type="submission" date="2023-07" db="EMBL/GenBank/DDBJ databases">
        <title>Chromosome-level genome assembly of Artemia franciscana.</title>
        <authorList>
            <person name="Jo E."/>
        </authorList>
    </citation>
    <scope>NUCLEOTIDE SEQUENCE</scope>
    <source>
        <tissue evidence="15">Whole body</tissue>
    </source>
</reference>
<evidence type="ECO:0000256" key="10">
    <source>
        <dbReference type="ARBA" id="ARBA00023054"/>
    </source>
</evidence>
<evidence type="ECO:0000256" key="11">
    <source>
        <dbReference type="ARBA" id="ARBA00023212"/>
    </source>
</evidence>
<dbReference type="AlphaFoldDB" id="A0AA88HW90"/>
<dbReference type="Pfam" id="PF19047">
    <property type="entry name" value="HOOK_N"/>
    <property type="match status" value="1"/>
</dbReference>
<name>A0AA88HW90_ARTSF</name>
<dbReference type="GO" id="GO:0030705">
    <property type="term" value="P:cytoskeleton-dependent intracellular transport"/>
    <property type="evidence" value="ECO:0007669"/>
    <property type="project" value="InterPro"/>
</dbReference>
<dbReference type="GO" id="GO:0005874">
    <property type="term" value="C:microtubule"/>
    <property type="evidence" value="ECO:0007669"/>
    <property type="project" value="UniProtKB-KW"/>
</dbReference>
<comment type="subcellular location">
    <subcellularLocation>
        <location evidence="2">Cytoplasm</location>
        <location evidence="2">Cytoskeleton</location>
    </subcellularLocation>
    <subcellularLocation>
        <location evidence="1">Endosome</location>
    </subcellularLocation>
</comment>
<keyword evidence="11" id="KW-0206">Cytoskeleton</keyword>
<dbReference type="InterPro" id="IPR036872">
    <property type="entry name" value="CH_dom_sf"/>
</dbReference>
<keyword evidence="16" id="KW-1185">Reference proteome</keyword>
<dbReference type="PANTHER" id="PTHR18947:SF39">
    <property type="entry name" value="PROTEIN HOOK"/>
    <property type="match status" value="1"/>
</dbReference>
<evidence type="ECO:0000259" key="14">
    <source>
        <dbReference type="PROSITE" id="PS50021"/>
    </source>
</evidence>
<dbReference type="InterPro" id="IPR043936">
    <property type="entry name" value="HOOK_N"/>
</dbReference>
<comment type="subunit">
    <text evidence="4">Homodimer. Interacts with microtubules via its N-terminus.</text>
</comment>